<dbReference type="PROSITE" id="PS00041">
    <property type="entry name" value="HTH_ARAC_FAMILY_1"/>
    <property type="match status" value="1"/>
</dbReference>
<organism evidence="5 6">
    <name type="scientific">Pseudohalioglobus lutimaris</name>
    <dbReference type="NCBI Taxonomy" id="1737061"/>
    <lineage>
        <taxon>Bacteria</taxon>
        <taxon>Pseudomonadati</taxon>
        <taxon>Pseudomonadota</taxon>
        <taxon>Gammaproteobacteria</taxon>
        <taxon>Cellvibrionales</taxon>
        <taxon>Halieaceae</taxon>
        <taxon>Pseudohalioglobus</taxon>
    </lineage>
</organism>
<dbReference type="GO" id="GO:0005829">
    <property type="term" value="C:cytosol"/>
    <property type="evidence" value="ECO:0007669"/>
    <property type="project" value="TreeGrafter"/>
</dbReference>
<accession>A0A2N5X2M2</accession>
<reference evidence="5 6" key="1">
    <citation type="submission" date="2018-01" db="EMBL/GenBank/DDBJ databases">
        <title>The draft genome sequence of Halioglobus lutimaris HF004.</title>
        <authorList>
            <person name="Du Z.-J."/>
            <person name="Shi M.-J."/>
        </authorList>
    </citation>
    <scope>NUCLEOTIDE SEQUENCE [LARGE SCALE GENOMIC DNA]</scope>
    <source>
        <strain evidence="5 6">HF004</strain>
    </source>
</reference>
<evidence type="ECO:0000313" key="6">
    <source>
        <dbReference type="Proteomes" id="UP000235005"/>
    </source>
</evidence>
<dbReference type="Pfam" id="PF12625">
    <property type="entry name" value="Arabinose_bd"/>
    <property type="match status" value="1"/>
</dbReference>
<dbReference type="Pfam" id="PF12833">
    <property type="entry name" value="HTH_18"/>
    <property type="match status" value="1"/>
</dbReference>
<evidence type="ECO:0000256" key="3">
    <source>
        <dbReference type="ARBA" id="ARBA00023163"/>
    </source>
</evidence>
<dbReference type="PANTHER" id="PTHR47894:SF4">
    <property type="entry name" value="HTH-TYPE TRANSCRIPTIONAL REGULATOR GADX"/>
    <property type="match status" value="1"/>
</dbReference>
<gene>
    <name evidence="5" type="ORF">C0039_10615</name>
</gene>
<evidence type="ECO:0000313" key="5">
    <source>
        <dbReference type="EMBL" id="PLW68728.1"/>
    </source>
</evidence>
<feature type="domain" description="HTH araC/xylS-type" evidence="4">
    <location>
        <begin position="237"/>
        <end position="335"/>
    </location>
</feature>
<dbReference type="AlphaFoldDB" id="A0A2N5X2M2"/>
<dbReference type="Gene3D" id="1.10.10.60">
    <property type="entry name" value="Homeodomain-like"/>
    <property type="match status" value="1"/>
</dbReference>
<evidence type="ECO:0000259" key="4">
    <source>
        <dbReference type="PROSITE" id="PS01124"/>
    </source>
</evidence>
<evidence type="ECO:0000256" key="2">
    <source>
        <dbReference type="ARBA" id="ARBA00023125"/>
    </source>
</evidence>
<dbReference type="PANTHER" id="PTHR47894">
    <property type="entry name" value="HTH-TYPE TRANSCRIPTIONAL REGULATOR GADX"/>
    <property type="match status" value="1"/>
</dbReference>
<dbReference type="EMBL" id="PKUS01000011">
    <property type="protein sequence ID" value="PLW68728.1"/>
    <property type="molecule type" value="Genomic_DNA"/>
</dbReference>
<dbReference type="InterPro" id="IPR032687">
    <property type="entry name" value="AraC-type_N"/>
</dbReference>
<dbReference type="SMART" id="SM00342">
    <property type="entry name" value="HTH_ARAC"/>
    <property type="match status" value="1"/>
</dbReference>
<dbReference type="GO" id="GO:0003700">
    <property type="term" value="F:DNA-binding transcription factor activity"/>
    <property type="evidence" value="ECO:0007669"/>
    <property type="project" value="InterPro"/>
</dbReference>
<dbReference type="InterPro" id="IPR018062">
    <property type="entry name" value="HTH_AraC-typ_CS"/>
</dbReference>
<dbReference type="SUPFAM" id="SSF46689">
    <property type="entry name" value="Homeodomain-like"/>
    <property type="match status" value="1"/>
</dbReference>
<sequence length="340" mass="37094">MFQPAKQVIRFARVAVMQPFLAYFESIGVPTEKYLLQVGLTPAMLDDPYTPIPTSLAFEFINATCEAEGIDDIGLLAGQATSLQMMDEFGDRLLATKSIGGYLKLGCRLINAVSSGDDYWLAEGDEEIHFCQLISGLNEQDAIQNYLYTSLVTINTIRQASKATWCPPEITIPGMRPGTAAGLAALLPGTTVIREGPYASFQIPHNVLAYPMPAKDERAPNGGHFSPTLPLPNDFVTSIKQLIETLIIAGNPDIHSAASTAGLSLRTLQRRLADSGTNYSALVANTRIDIAIRWIRDGEHSLADTASALGYTNQANFSRAFRRVTGLSPRTYRDSIHRSR</sequence>
<dbReference type="InterPro" id="IPR009057">
    <property type="entry name" value="Homeodomain-like_sf"/>
</dbReference>
<name>A0A2N5X2M2_9GAMM</name>
<dbReference type="PROSITE" id="PS01124">
    <property type="entry name" value="HTH_ARAC_FAMILY_2"/>
    <property type="match status" value="1"/>
</dbReference>
<dbReference type="InterPro" id="IPR018060">
    <property type="entry name" value="HTH_AraC"/>
</dbReference>
<protein>
    <recommendedName>
        <fullName evidence="4">HTH araC/xylS-type domain-containing protein</fullName>
    </recommendedName>
</protein>
<keyword evidence="6" id="KW-1185">Reference proteome</keyword>
<keyword evidence="1" id="KW-0805">Transcription regulation</keyword>
<keyword evidence="3" id="KW-0804">Transcription</keyword>
<dbReference type="PRINTS" id="PR00032">
    <property type="entry name" value="HTHARAC"/>
</dbReference>
<keyword evidence="2" id="KW-0238">DNA-binding</keyword>
<dbReference type="InterPro" id="IPR020449">
    <property type="entry name" value="Tscrpt_reg_AraC-type_HTH"/>
</dbReference>
<comment type="caution">
    <text evidence="5">The sequence shown here is derived from an EMBL/GenBank/DDBJ whole genome shotgun (WGS) entry which is preliminary data.</text>
</comment>
<proteinExistence type="predicted"/>
<dbReference type="Proteomes" id="UP000235005">
    <property type="component" value="Unassembled WGS sequence"/>
</dbReference>
<dbReference type="GO" id="GO:0000976">
    <property type="term" value="F:transcription cis-regulatory region binding"/>
    <property type="evidence" value="ECO:0007669"/>
    <property type="project" value="TreeGrafter"/>
</dbReference>
<evidence type="ECO:0000256" key="1">
    <source>
        <dbReference type="ARBA" id="ARBA00023015"/>
    </source>
</evidence>